<dbReference type="STRING" id="763665.A0A2G5BK35"/>
<dbReference type="Gene3D" id="2.40.10.120">
    <property type="match status" value="1"/>
</dbReference>
<sequence length="966" mass="107180">MECVDSLSNADMPPPIKRKRTNPSLTDLEGDTLMGEHPVPPLISEMTAIQDVPKWQETTEASFNGIVAIRFTQPIAFDTDPAWTMVATGFIVDAQRGIILTNRHVVGGGPFVGEAVMHDHEVVEVQTIYRDPIHDFGFLRFDPSKIKYMKLVEIPLAPEHARVGIDVRIIGNDAGEKLSILAGSISRIDRNVPSYGYMTYNDLNSFYLQSASFLSGGSSGSPVIDIEGRAVGLQAGGRTHEATNYFFPLDRVKRALELIQQGNPVLRGSIQTRFIYNAFDVAQKLGLPEEIEAMVRRMRPNDIGMLVVATVLPEGPGAKAGLEEGDILLKINSDVVTHFVALEDILDNNIGESVSVTVIRGGETIEANVTVQDMHALTPSRLVTFGGCVVHDLSYQLAYSYTLPLRGAFMTSTGKFMPFYDDSDGVIVDSIDDKPVNNLDDFIAVLRTIPDHEPLPIVTYSISDVHTKRGEVVRFSHQWNTIRMYTRNDDTGLWDCEKIDMCPRPVNISPVNVRFPTLSDPRAGKASELAKTIVTVFCVLPVPIEGISKEYLSDYGFIADVARGLVVVSRRTIPLNICDLYIVLAGSLMVPAKLRFLHPTHNFAIVQYDPKRVGDNNVYQATLSSRLPKQGDTAHMVTFNSLGNPMCLNTVVSDMAEILIAARFPPRWRCINTETVHFESKLAADFRFGLVGDENGHVQTIWMPFMRSHKVTAAAGLPTRAILPVLEALKNDQTPTMRLLNIEVKPVSLTNARACGLSLSRLDEIQQANPDRCVLFRVEGVELLSKAHEVLHPLDIIISINGKLMQRIDDLDQQYTNKSLVLVILRDKQERTVVVETTEYDGGIRKLVFWCGAVFQAPYTALLLQSSKVPSGVYCSNVATGSPAQQYELAPTYWITNVNGISTPDLDSFERAVRTCPDNTYVRVKTISYDSEPSVLSIRTCYHYWPTSTLSKDSVFESNWHSSEDN</sequence>
<dbReference type="CDD" id="cd06786">
    <property type="entry name" value="cpPDZ1_ScNma111-like"/>
    <property type="match status" value="1"/>
</dbReference>
<evidence type="ECO:0000313" key="11">
    <source>
        <dbReference type="Proteomes" id="UP000242474"/>
    </source>
</evidence>
<evidence type="ECO:0000256" key="5">
    <source>
        <dbReference type="ARBA" id="ARBA00021524"/>
    </source>
</evidence>
<dbReference type="EMBL" id="KZ303487">
    <property type="protein sequence ID" value="PIA19394.1"/>
    <property type="molecule type" value="Genomic_DNA"/>
</dbReference>
<keyword evidence="6" id="KW-0677">Repeat</keyword>
<evidence type="ECO:0000256" key="1">
    <source>
        <dbReference type="ARBA" id="ARBA00002558"/>
    </source>
</evidence>
<dbReference type="CDD" id="cd06719">
    <property type="entry name" value="PDZ2-4_Nma111p-like"/>
    <property type="match status" value="1"/>
</dbReference>
<dbReference type="SMART" id="SM00228">
    <property type="entry name" value="PDZ"/>
    <property type="match status" value="2"/>
</dbReference>
<reference evidence="10 11" key="1">
    <citation type="journal article" date="2015" name="Genome Biol. Evol.">
        <title>Phylogenomic analyses indicate that early fungi evolved digesting cell walls of algal ancestors of land plants.</title>
        <authorList>
            <person name="Chang Y."/>
            <person name="Wang S."/>
            <person name="Sekimoto S."/>
            <person name="Aerts A.L."/>
            <person name="Choi C."/>
            <person name="Clum A."/>
            <person name="LaButti K.M."/>
            <person name="Lindquist E.A."/>
            <person name="Yee Ngan C."/>
            <person name="Ohm R.A."/>
            <person name="Salamov A.A."/>
            <person name="Grigoriev I.V."/>
            <person name="Spatafora J.W."/>
            <person name="Berbee M.L."/>
        </authorList>
    </citation>
    <scope>NUCLEOTIDE SEQUENCE [LARGE SCALE GENOMIC DNA]</scope>
    <source>
        <strain evidence="10 11">NRRL 1564</strain>
    </source>
</reference>
<dbReference type="Pfam" id="PF12812">
    <property type="entry name" value="PDZ_1"/>
    <property type="match status" value="2"/>
</dbReference>
<dbReference type="InterPro" id="IPR001478">
    <property type="entry name" value="PDZ"/>
</dbReference>
<dbReference type="Pfam" id="PF17820">
    <property type="entry name" value="PDZ_6"/>
    <property type="match status" value="1"/>
</dbReference>
<evidence type="ECO:0000313" key="10">
    <source>
        <dbReference type="EMBL" id="PIA19394.1"/>
    </source>
</evidence>
<dbReference type="GO" id="GO:0004252">
    <property type="term" value="F:serine-type endopeptidase activity"/>
    <property type="evidence" value="ECO:0007669"/>
    <property type="project" value="InterPro"/>
</dbReference>
<feature type="domain" description="PDZ" evidence="9">
    <location>
        <begin position="289"/>
        <end position="362"/>
    </location>
</feature>
<dbReference type="GO" id="GO:0006508">
    <property type="term" value="P:proteolysis"/>
    <property type="evidence" value="ECO:0007669"/>
    <property type="project" value="UniProtKB-KW"/>
</dbReference>
<evidence type="ECO:0000256" key="6">
    <source>
        <dbReference type="ARBA" id="ARBA00022737"/>
    </source>
</evidence>
<dbReference type="Proteomes" id="UP000242474">
    <property type="component" value="Unassembled WGS sequence"/>
</dbReference>
<dbReference type="SUPFAM" id="SSF50156">
    <property type="entry name" value="PDZ domain-like"/>
    <property type="match status" value="3"/>
</dbReference>
<accession>A0A2G5BK35</accession>
<dbReference type="InterPro" id="IPR009003">
    <property type="entry name" value="Peptidase_S1_PA"/>
</dbReference>
<feature type="region of interest" description="Disordered" evidence="8">
    <location>
        <begin position="1"/>
        <end position="30"/>
    </location>
</feature>
<evidence type="ECO:0000256" key="4">
    <source>
        <dbReference type="ARBA" id="ARBA00020338"/>
    </source>
</evidence>
<evidence type="ECO:0000256" key="2">
    <source>
        <dbReference type="ARBA" id="ARBA00004123"/>
    </source>
</evidence>
<dbReference type="Gene3D" id="2.30.42.10">
    <property type="match status" value="3"/>
</dbReference>
<evidence type="ECO:0000259" key="9">
    <source>
        <dbReference type="SMART" id="SM00228"/>
    </source>
</evidence>
<comment type="subcellular location">
    <subcellularLocation>
        <location evidence="2">Nucleus</location>
    </subcellularLocation>
</comment>
<organism evidence="10 11">
    <name type="scientific">Coemansia reversa (strain ATCC 12441 / NRRL 1564)</name>
    <dbReference type="NCBI Taxonomy" id="763665"/>
    <lineage>
        <taxon>Eukaryota</taxon>
        <taxon>Fungi</taxon>
        <taxon>Fungi incertae sedis</taxon>
        <taxon>Zoopagomycota</taxon>
        <taxon>Kickxellomycotina</taxon>
        <taxon>Kickxellomycetes</taxon>
        <taxon>Kickxellales</taxon>
        <taxon>Kickxellaceae</taxon>
        <taxon>Coemansia</taxon>
    </lineage>
</organism>
<dbReference type="PANTHER" id="PTHR46366">
    <property type="entry name" value="PRO-APOPTOTIC SERINE PROTEASE NMA111"/>
    <property type="match status" value="1"/>
</dbReference>
<proteinExistence type="inferred from homology"/>
<evidence type="ECO:0000256" key="8">
    <source>
        <dbReference type="SAM" id="MobiDB-lite"/>
    </source>
</evidence>
<evidence type="ECO:0000256" key="7">
    <source>
        <dbReference type="ARBA" id="ARBA00023242"/>
    </source>
</evidence>
<dbReference type="InterPro" id="IPR036034">
    <property type="entry name" value="PDZ_sf"/>
</dbReference>
<keyword evidence="11" id="KW-1185">Reference proteome</keyword>
<dbReference type="OrthoDB" id="4217619at2759"/>
<dbReference type="PRINTS" id="PR00834">
    <property type="entry name" value="PROTEASES2C"/>
</dbReference>
<dbReference type="Pfam" id="PF13365">
    <property type="entry name" value="Trypsin_2"/>
    <property type="match status" value="1"/>
</dbReference>
<dbReference type="AlphaFoldDB" id="A0A2G5BK35"/>
<dbReference type="InterPro" id="IPR001940">
    <property type="entry name" value="Peptidase_S1C"/>
</dbReference>
<name>A0A2G5BK35_COERN</name>
<protein>
    <recommendedName>
        <fullName evidence="4">Pro-apoptotic serine protease NMA111</fullName>
    </recommendedName>
    <alternativeName>
        <fullName evidence="5">Pro-apoptotic serine protease nma111</fullName>
    </alternativeName>
</protein>
<gene>
    <name evidence="10" type="ORF">COEREDRAFT_79316</name>
</gene>
<feature type="domain" description="PDZ" evidence="9">
    <location>
        <begin position="755"/>
        <end position="828"/>
    </location>
</feature>
<dbReference type="GO" id="GO:0005634">
    <property type="term" value="C:nucleus"/>
    <property type="evidence" value="ECO:0007669"/>
    <property type="project" value="UniProtKB-SubCell"/>
</dbReference>
<comment type="similarity">
    <text evidence="3">Belongs to the peptidase S1C family.</text>
</comment>
<comment type="function">
    <text evidence="1">Nuclear serine protease which mediates apoptosis.</text>
</comment>
<dbReference type="SUPFAM" id="SSF50494">
    <property type="entry name" value="Trypsin-like serine proteases"/>
    <property type="match status" value="2"/>
</dbReference>
<dbReference type="InterPro" id="IPR041489">
    <property type="entry name" value="PDZ_6"/>
</dbReference>
<evidence type="ECO:0000256" key="3">
    <source>
        <dbReference type="ARBA" id="ARBA00010541"/>
    </source>
</evidence>
<keyword evidence="7" id="KW-0539">Nucleus</keyword>
<dbReference type="PANTHER" id="PTHR46366:SF8">
    <property type="entry name" value="PRO-APOPTOTIC SERINE PROTEASE NMA111"/>
    <property type="match status" value="1"/>
</dbReference>
<dbReference type="InterPro" id="IPR025926">
    <property type="entry name" value="PDZ-like_dom"/>
</dbReference>